<evidence type="ECO:0008006" key="3">
    <source>
        <dbReference type="Google" id="ProtNLM"/>
    </source>
</evidence>
<accession>A0A2G5B6M2</accession>
<keyword evidence="2" id="KW-1185">Reference proteome</keyword>
<gene>
    <name evidence="1" type="ORF">COEREDRAFT_82654</name>
</gene>
<protein>
    <recommendedName>
        <fullName evidence="3">RNI-like protein</fullName>
    </recommendedName>
</protein>
<dbReference type="OrthoDB" id="5521370at2759"/>
<evidence type="ECO:0000313" key="1">
    <source>
        <dbReference type="EMBL" id="PIA14632.1"/>
    </source>
</evidence>
<dbReference type="Proteomes" id="UP000242474">
    <property type="component" value="Unassembled WGS sequence"/>
</dbReference>
<dbReference type="Gene3D" id="3.80.10.10">
    <property type="entry name" value="Ribonuclease Inhibitor"/>
    <property type="match status" value="1"/>
</dbReference>
<sequence>MKLIVDGNNERYVRELAIDMLGDISPKDLVMVLSETGFDCMRWKIEKLHITHWHGYILRKPIYDSESLSRLNLYLLHTLPNLSTIKYHSADDRRYYEEFPLDGLVSSTLCQLQNIRIISGLHPEISPTAFVRNLTSLTLGCPILTNSTHLPMVFAETLEILHMGFSSADTIWDRFYTTNNSGGIRFNRLKTLVLEYMPNNTVGKQGIYARTKSLYDDCYNAISDKGSIYNDSSHLCSEIETINESDEDDNATLLDPNSPTNLLFCKQLEKNEKTYPAFPVLQNLSICKYSDSIARILRYFSFENIPFICIRDITNGWSNLRASSIAGLSGLRIQIKSQSLRKCDEHQYQTWINQIFSVSSQMRILQLDAQTSKPITLPDVIGLKNLSSLSFSFRVDLGTIPSLLSQLPYLQILAMHVHPWSSLQLRNQGIIGCDQLLTQMPSLSNSLKTMVAYVGLEPNDDYDRGIVNESTTECDENPTIIDYEIAWLLARVPSLLRFKTDQWTSQSVSRRIKELLDSKNHISHHLTHLRDLKMEVWKY</sequence>
<evidence type="ECO:0000313" key="2">
    <source>
        <dbReference type="Proteomes" id="UP000242474"/>
    </source>
</evidence>
<dbReference type="EMBL" id="KZ303515">
    <property type="protein sequence ID" value="PIA14632.1"/>
    <property type="molecule type" value="Genomic_DNA"/>
</dbReference>
<reference evidence="1 2" key="1">
    <citation type="journal article" date="2015" name="Genome Biol. Evol.">
        <title>Phylogenomic analyses indicate that early fungi evolved digesting cell walls of algal ancestors of land plants.</title>
        <authorList>
            <person name="Chang Y."/>
            <person name="Wang S."/>
            <person name="Sekimoto S."/>
            <person name="Aerts A.L."/>
            <person name="Choi C."/>
            <person name="Clum A."/>
            <person name="LaButti K.M."/>
            <person name="Lindquist E.A."/>
            <person name="Yee Ngan C."/>
            <person name="Ohm R.A."/>
            <person name="Salamov A.A."/>
            <person name="Grigoriev I.V."/>
            <person name="Spatafora J.W."/>
            <person name="Berbee M.L."/>
        </authorList>
    </citation>
    <scope>NUCLEOTIDE SEQUENCE [LARGE SCALE GENOMIC DNA]</scope>
    <source>
        <strain evidence="1 2">NRRL 1564</strain>
    </source>
</reference>
<proteinExistence type="predicted"/>
<organism evidence="1 2">
    <name type="scientific">Coemansia reversa (strain ATCC 12441 / NRRL 1564)</name>
    <dbReference type="NCBI Taxonomy" id="763665"/>
    <lineage>
        <taxon>Eukaryota</taxon>
        <taxon>Fungi</taxon>
        <taxon>Fungi incertae sedis</taxon>
        <taxon>Zoopagomycota</taxon>
        <taxon>Kickxellomycotina</taxon>
        <taxon>Kickxellomycetes</taxon>
        <taxon>Kickxellales</taxon>
        <taxon>Kickxellaceae</taxon>
        <taxon>Coemansia</taxon>
    </lineage>
</organism>
<name>A0A2G5B6M2_COERN</name>
<dbReference type="InterPro" id="IPR032675">
    <property type="entry name" value="LRR_dom_sf"/>
</dbReference>
<dbReference type="AlphaFoldDB" id="A0A2G5B6M2"/>